<evidence type="ECO:0000313" key="2">
    <source>
        <dbReference type="Proteomes" id="UP000003494"/>
    </source>
</evidence>
<reference evidence="1" key="1">
    <citation type="submission" date="2009-04" db="EMBL/GenBank/DDBJ databases">
        <authorList>
            <person name="Weinstock G."/>
            <person name="Sodergren E."/>
            <person name="Clifton S."/>
            <person name="Fulton L."/>
            <person name="Fulton B."/>
            <person name="Courtney L."/>
            <person name="Fronick C."/>
            <person name="Harrison M."/>
            <person name="Strong C."/>
            <person name="Farmer C."/>
            <person name="Delahaunty K."/>
            <person name="Markovic C."/>
            <person name="Hall O."/>
            <person name="Minx P."/>
            <person name="Tomlinson C."/>
            <person name="Mitreva M."/>
            <person name="Nelson J."/>
            <person name="Hou S."/>
            <person name="Wollam A."/>
            <person name="Pepin K.H."/>
            <person name="Johnson M."/>
            <person name="Bhonagiri V."/>
            <person name="Nash W.E."/>
            <person name="Warren W."/>
            <person name="Chinwalla A."/>
            <person name="Mardis E.R."/>
            <person name="Wilson R.K."/>
        </authorList>
    </citation>
    <scope>NUCLEOTIDE SEQUENCE [LARGE SCALE GENOMIC DNA]</scope>
    <source>
        <strain evidence="1">DSM 14600</strain>
    </source>
</reference>
<gene>
    <name evidence="1" type="ORF">GCWU000342_00064</name>
</gene>
<organism evidence="1 2">
    <name type="scientific">Shuttleworthella satelles DSM 14600</name>
    <dbReference type="NCBI Taxonomy" id="626523"/>
    <lineage>
        <taxon>Bacteria</taxon>
        <taxon>Bacillati</taxon>
        <taxon>Bacillota</taxon>
        <taxon>Clostridia</taxon>
        <taxon>Lachnospirales</taxon>
        <taxon>Lachnospiraceae</taxon>
        <taxon>Shuttleworthella</taxon>
    </lineage>
</organism>
<sequence>MSAICRTTVIMICLHLPHCLQASLSDSFSHGKMLSKYNNI</sequence>
<name>C4G8A2_9FIRM</name>
<dbReference type="Proteomes" id="UP000003494">
    <property type="component" value="Unassembled WGS sequence"/>
</dbReference>
<accession>C4G8A2</accession>
<evidence type="ECO:0000313" key="1">
    <source>
        <dbReference type="EMBL" id="EEP28723.1"/>
    </source>
</evidence>
<protein>
    <submittedName>
        <fullName evidence="1">Uncharacterized protein</fullName>
    </submittedName>
</protein>
<dbReference type="EMBL" id="ACIP02000001">
    <property type="protein sequence ID" value="EEP28723.1"/>
    <property type="molecule type" value="Genomic_DNA"/>
</dbReference>
<comment type="caution">
    <text evidence="1">The sequence shown here is derived from an EMBL/GenBank/DDBJ whole genome shotgun (WGS) entry which is preliminary data.</text>
</comment>
<dbReference type="AlphaFoldDB" id="C4G8A2"/>
<dbReference type="HOGENOM" id="CLU_3296488_0_0_9"/>
<keyword evidence="2" id="KW-1185">Reference proteome</keyword>
<dbReference type="STRING" id="626523.GCWU000342_00064"/>
<proteinExistence type="predicted"/>